<keyword evidence="1" id="KW-0812">Transmembrane</keyword>
<organism evidence="1">
    <name type="scientific">Zea mays</name>
    <name type="common">Maize</name>
    <dbReference type="NCBI Taxonomy" id="4577"/>
    <lineage>
        <taxon>Eukaryota</taxon>
        <taxon>Viridiplantae</taxon>
        <taxon>Streptophyta</taxon>
        <taxon>Embryophyta</taxon>
        <taxon>Tracheophyta</taxon>
        <taxon>Spermatophyta</taxon>
        <taxon>Magnoliopsida</taxon>
        <taxon>Liliopsida</taxon>
        <taxon>Poales</taxon>
        <taxon>Poaceae</taxon>
        <taxon>PACMAD clade</taxon>
        <taxon>Panicoideae</taxon>
        <taxon>Andropogonodae</taxon>
        <taxon>Andropogoneae</taxon>
        <taxon>Tripsacinae</taxon>
        <taxon>Zea</taxon>
    </lineage>
</organism>
<protein>
    <submittedName>
        <fullName evidence="1">Lung seven transmembrane receptor family protein</fullName>
    </submittedName>
</protein>
<keyword evidence="1" id="KW-0675">Receptor</keyword>
<dbReference type="EMBL" id="CM000782">
    <property type="protein sequence ID" value="AQK80205.1"/>
    <property type="molecule type" value="Genomic_DNA"/>
</dbReference>
<sequence>MAMSIEMQCCLLIHLRLQSSLITFMVWPAPRLLLMEAATWPAVGVMPGSELEKPAMQWELSASWEERKKSRSVWASSARLSSGAWLGPGSQVQQQGEPNNMAIIVGPIVRWCLKVESSVGLLSNDALIVVSDLTDGVARDLPHARVKAGFHGFGQTECTP</sequence>
<gene>
    <name evidence="1" type="ORF">ZEAMMB73_Zm00001d036048</name>
</gene>
<keyword evidence="1" id="KW-0472">Membrane</keyword>
<proteinExistence type="predicted"/>
<evidence type="ECO:0000313" key="1">
    <source>
        <dbReference type="EMBL" id="AQK80205.1"/>
    </source>
</evidence>
<dbReference type="AlphaFoldDB" id="A0A1D6LKH1"/>
<accession>A0A1D6LKH1</accession>
<dbReference type="InParanoid" id="A0A1D6LKH1"/>
<reference evidence="1" key="1">
    <citation type="submission" date="2015-12" db="EMBL/GenBank/DDBJ databases">
        <title>Update maize B73 reference genome by single molecule sequencing technologies.</title>
        <authorList>
            <consortium name="Maize Genome Sequencing Project"/>
            <person name="Ware D."/>
        </authorList>
    </citation>
    <scope>NUCLEOTIDE SEQUENCE</scope>
    <source>
        <tissue evidence="1">Seedling</tissue>
    </source>
</reference>
<name>A0A1D6LKH1_MAIZE</name>